<dbReference type="EMBL" id="JACHWY010000001">
    <property type="protein sequence ID" value="MBB3046811.1"/>
    <property type="molecule type" value="Genomic_DNA"/>
</dbReference>
<dbReference type="RefSeq" id="WP_183409477.1">
    <property type="nucleotide sequence ID" value="NZ_JACHWY010000001.1"/>
</dbReference>
<proteinExistence type="predicted"/>
<evidence type="ECO:0000313" key="2">
    <source>
        <dbReference type="Proteomes" id="UP000537130"/>
    </source>
</evidence>
<dbReference type="InterPro" id="IPR052736">
    <property type="entry name" value="Stf3_sulfotransferase"/>
</dbReference>
<reference evidence="1 2" key="1">
    <citation type="submission" date="2020-08" db="EMBL/GenBank/DDBJ databases">
        <title>Genomic Encyclopedia of Type Strains, Phase III (KMG-III): the genomes of soil and plant-associated and newly described type strains.</title>
        <authorList>
            <person name="Whitman W."/>
        </authorList>
    </citation>
    <scope>NUCLEOTIDE SEQUENCE [LARGE SCALE GENOMIC DNA]</scope>
    <source>
        <strain evidence="1 2">CECT 8654</strain>
    </source>
</reference>
<dbReference type="AlphaFoldDB" id="A0A7W4W3L2"/>
<evidence type="ECO:0008006" key="3">
    <source>
        <dbReference type="Google" id="ProtNLM"/>
    </source>
</evidence>
<dbReference type="InterPro" id="IPR027417">
    <property type="entry name" value="P-loop_NTPase"/>
</dbReference>
<gene>
    <name evidence="1" type="ORF">FHR99_001047</name>
</gene>
<dbReference type="Proteomes" id="UP000537130">
    <property type="component" value="Unassembled WGS sequence"/>
</dbReference>
<keyword evidence="2" id="KW-1185">Reference proteome</keyword>
<dbReference type="PANTHER" id="PTHR36451:SF1">
    <property type="entry name" value="OMEGA-HYDROXY-BETA-DIHYDROMENAQUINONE-9 SULFOTRANSFERASE STF3"/>
    <property type="match status" value="1"/>
</dbReference>
<protein>
    <recommendedName>
        <fullName evidence="3">Sulfotransferase family protein</fullName>
    </recommendedName>
</protein>
<dbReference type="SUPFAM" id="SSF52540">
    <property type="entry name" value="P-loop containing nucleoside triphosphate hydrolases"/>
    <property type="match status" value="1"/>
</dbReference>
<evidence type="ECO:0000313" key="1">
    <source>
        <dbReference type="EMBL" id="MBB3046811.1"/>
    </source>
</evidence>
<sequence length="413" mass="47961">MPQSSIKRPFPIAAFNTAGKLLRKLGFKRELRADELMQLAMQKRGLHDFGGTDFIPALEHLCNSLENEAELNTFGRVIARSSLLNLLQRRLDIVDYGKQHPEVQHQKIVRPVFIAGMPRTGTTILFELLSQDSNHRFPISWEVECPVPPATEEQRFNDPLIEQVNDQFDQVEKLVPGFKAIHEMGATLPQECVAILASHFMSEQWIVSYNMPEFRRWLMQQDFTGAYKWHKRCLQLMQSGFGEGKRWLLKTPPHVGYLETILKVYPDACIIQTHRDPMQVLASLSSLTASLRSLASDHIDPVAIGRDEVENWQLYLQRGMEARTRLADKHSQQFFDIRFEDILERPLAVIESMYRYFGFEFSDELKQKMQNYLDNRPRDKHGRHDYQADDYGLDQDNDGALFADYRKRYLPAS</sequence>
<comment type="caution">
    <text evidence="1">The sequence shown here is derived from an EMBL/GenBank/DDBJ whole genome shotgun (WGS) entry which is preliminary data.</text>
</comment>
<name>A0A7W4W3L2_9GAMM</name>
<dbReference type="PANTHER" id="PTHR36451">
    <property type="entry name" value="PAPS-DEPENDENT SULFOTRANSFERASE STF3"/>
    <property type="match status" value="1"/>
</dbReference>
<dbReference type="Pfam" id="PF13469">
    <property type="entry name" value="Sulfotransfer_3"/>
    <property type="match status" value="1"/>
</dbReference>
<organism evidence="1 2">
    <name type="scientific">Litorivivens lipolytica</name>
    <dbReference type="NCBI Taxonomy" id="1524264"/>
    <lineage>
        <taxon>Bacteria</taxon>
        <taxon>Pseudomonadati</taxon>
        <taxon>Pseudomonadota</taxon>
        <taxon>Gammaproteobacteria</taxon>
        <taxon>Litorivivens</taxon>
    </lineage>
</organism>
<accession>A0A7W4W3L2</accession>
<dbReference type="Gene3D" id="3.40.50.300">
    <property type="entry name" value="P-loop containing nucleotide triphosphate hydrolases"/>
    <property type="match status" value="1"/>
</dbReference>